<proteinExistence type="inferred from homology"/>
<dbReference type="GO" id="GO:0019646">
    <property type="term" value="P:aerobic electron transport chain"/>
    <property type="evidence" value="ECO:0007669"/>
    <property type="project" value="TreeGrafter"/>
</dbReference>
<dbReference type="Gene3D" id="3.50.50.100">
    <property type="match status" value="1"/>
</dbReference>
<comment type="cofactor">
    <cofactor evidence="1">
        <name>FAD</name>
        <dbReference type="ChEBI" id="CHEBI:57692"/>
    </cofactor>
</comment>
<dbReference type="GO" id="GO:0003955">
    <property type="term" value="F:NAD(P)H dehydrogenase (quinone) activity"/>
    <property type="evidence" value="ECO:0007669"/>
    <property type="project" value="TreeGrafter"/>
</dbReference>
<comment type="similarity">
    <text evidence="2">Belongs to the NADH dehydrogenase family.</text>
</comment>
<keyword evidence="3" id="KW-0285">Flavoprotein</keyword>
<evidence type="ECO:0000256" key="6">
    <source>
        <dbReference type="SAM" id="MobiDB-lite"/>
    </source>
</evidence>
<comment type="caution">
    <text evidence="8">The sequence shown here is derived from an EMBL/GenBank/DDBJ whole genome shotgun (WGS) entry which is preliminary data.</text>
</comment>
<keyword evidence="5" id="KW-0560">Oxidoreductase</keyword>
<dbReference type="EMBL" id="PYGA01000002">
    <property type="protein sequence ID" value="PSL00023.1"/>
    <property type="molecule type" value="Genomic_DNA"/>
</dbReference>
<evidence type="ECO:0000259" key="7">
    <source>
        <dbReference type="Pfam" id="PF07992"/>
    </source>
</evidence>
<sequence length="401" mass="41536">MAENTNLLVIGGGYAGVMAANRLTQRDDVTVTLINPRATFVHRVRLHQLVGGSDGAVVDYREVLAEGVRLVVDTVARIDAADRSVALASGGTVGYDYLVYAVGSGSADPRVPGAGEFAYPIATLEDAERLPPVLDSAPMTAAVTVVGAGPTGIETAAELAEQGRTVTLVCGGVLGPYLHTRGRRSVAGRLAALGVTVLDGSDAKVAAVTRDAVRLADGRELPSQVTIWTAGFAVPDLAARSGLSTDALGRLLTDETLTSVDDDRIIAAGDSAAPSGLALRMSCQAAIPLGARAADTVLSLIAGEQPETLNQSFGAQCISLGRRTGIFQFGNRSDVAVWFHIDGRLGAKMKEVVCNGIVKHLADETHKPGGYSLHRVKGGTGRQEALEAKRGRAPATAQRAA</sequence>
<dbReference type="AlphaFoldDB" id="A0A2P8DS27"/>
<dbReference type="RefSeq" id="WP_106581402.1">
    <property type="nucleotide sequence ID" value="NZ_PYGA01000002.1"/>
</dbReference>
<feature type="domain" description="FAD/NAD(P)-binding" evidence="7">
    <location>
        <begin position="6"/>
        <end position="277"/>
    </location>
</feature>
<reference evidence="8 9" key="1">
    <citation type="submission" date="2018-03" db="EMBL/GenBank/DDBJ databases">
        <title>Genomic Encyclopedia of Archaeal and Bacterial Type Strains, Phase II (KMG-II): from individual species to whole genera.</title>
        <authorList>
            <person name="Goeker M."/>
        </authorList>
    </citation>
    <scope>NUCLEOTIDE SEQUENCE [LARGE SCALE GENOMIC DNA]</scope>
    <source>
        <strain evidence="8 9">DSM 45312</strain>
    </source>
</reference>
<evidence type="ECO:0000256" key="3">
    <source>
        <dbReference type="ARBA" id="ARBA00022630"/>
    </source>
</evidence>
<dbReference type="InterPro" id="IPR036188">
    <property type="entry name" value="FAD/NAD-bd_sf"/>
</dbReference>
<evidence type="ECO:0000256" key="2">
    <source>
        <dbReference type="ARBA" id="ARBA00005272"/>
    </source>
</evidence>
<accession>A0A2P8DS27</accession>
<name>A0A2P8DS27_9ACTN</name>
<dbReference type="PANTHER" id="PTHR42913:SF3">
    <property type="entry name" value="64 KDA MITOCHONDRIAL NADH DEHYDROGENASE (EUROFUNG)"/>
    <property type="match status" value="1"/>
</dbReference>
<dbReference type="InterPro" id="IPR051169">
    <property type="entry name" value="NADH-Q_oxidoreductase"/>
</dbReference>
<gene>
    <name evidence="8" type="ORF">CLV63_102149</name>
</gene>
<feature type="region of interest" description="Disordered" evidence="6">
    <location>
        <begin position="376"/>
        <end position="401"/>
    </location>
</feature>
<dbReference type="Proteomes" id="UP000240542">
    <property type="component" value="Unassembled WGS sequence"/>
</dbReference>
<dbReference type="SUPFAM" id="SSF51905">
    <property type="entry name" value="FAD/NAD(P)-binding domain"/>
    <property type="match status" value="2"/>
</dbReference>
<organism evidence="8 9">
    <name type="scientific">Murinocardiopsis flavida</name>
    <dbReference type="NCBI Taxonomy" id="645275"/>
    <lineage>
        <taxon>Bacteria</taxon>
        <taxon>Bacillati</taxon>
        <taxon>Actinomycetota</taxon>
        <taxon>Actinomycetes</taxon>
        <taxon>Streptosporangiales</taxon>
        <taxon>Nocardiopsidaceae</taxon>
        <taxon>Murinocardiopsis</taxon>
    </lineage>
</organism>
<dbReference type="PRINTS" id="PR00368">
    <property type="entry name" value="FADPNR"/>
</dbReference>
<dbReference type="PRINTS" id="PR00411">
    <property type="entry name" value="PNDRDTASEI"/>
</dbReference>
<evidence type="ECO:0000313" key="9">
    <source>
        <dbReference type="Proteomes" id="UP000240542"/>
    </source>
</evidence>
<dbReference type="OrthoDB" id="9784880at2"/>
<dbReference type="InterPro" id="IPR023753">
    <property type="entry name" value="FAD/NAD-binding_dom"/>
</dbReference>
<evidence type="ECO:0000256" key="1">
    <source>
        <dbReference type="ARBA" id="ARBA00001974"/>
    </source>
</evidence>
<dbReference type="PANTHER" id="PTHR42913">
    <property type="entry name" value="APOPTOSIS-INDUCING FACTOR 1"/>
    <property type="match status" value="1"/>
</dbReference>
<evidence type="ECO:0000313" key="8">
    <source>
        <dbReference type="EMBL" id="PSL00023.1"/>
    </source>
</evidence>
<dbReference type="Pfam" id="PF07992">
    <property type="entry name" value="Pyr_redox_2"/>
    <property type="match status" value="1"/>
</dbReference>
<protein>
    <submittedName>
        <fullName evidence="8">NADH dehydrogenase FAD-containing subunit</fullName>
    </submittedName>
</protein>
<evidence type="ECO:0000256" key="5">
    <source>
        <dbReference type="ARBA" id="ARBA00023002"/>
    </source>
</evidence>
<evidence type="ECO:0000256" key="4">
    <source>
        <dbReference type="ARBA" id="ARBA00022827"/>
    </source>
</evidence>
<keyword evidence="4" id="KW-0274">FAD</keyword>
<keyword evidence="9" id="KW-1185">Reference proteome</keyword>